<dbReference type="InterPro" id="IPR013151">
    <property type="entry name" value="Immunoglobulin_dom"/>
</dbReference>
<dbReference type="InterPro" id="IPR036179">
    <property type="entry name" value="Ig-like_dom_sf"/>
</dbReference>
<dbReference type="Pfam" id="PF00047">
    <property type="entry name" value="ig"/>
    <property type="match status" value="1"/>
</dbReference>
<feature type="chain" id="PRO_5006016733" description="Ig-like domain-containing protein" evidence="10">
    <location>
        <begin position="24"/>
        <end position="652"/>
    </location>
</feature>
<dbReference type="PANTHER" id="PTHR13869">
    <property type="entry name" value="MYELIN P0 RELATED"/>
    <property type="match status" value="1"/>
</dbReference>
<accession>A0A0N7ZBL0</accession>
<dbReference type="EMBL" id="GDRN01081776">
    <property type="protein sequence ID" value="JAI61944.1"/>
    <property type="molecule type" value="Transcribed_RNA"/>
</dbReference>
<feature type="domain" description="Ig-like" evidence="11">
    <location>
        <begin position="176"/>
        <end position="271"/>
    </location>
</feature>
<evidence type="ECO:0000256" key="6">
    <source>
        <dbReference type="ARBA" id="ARBA00023157"/>
    </source>
</evidence>
<feature type="signal peptide" evidence="10">
    <location>
        <begin position="1"/>
        <end position="23"/>
    </location>
</feature>
<comment type="subcellular location">
    <subcellularLocation>
        <location evidence="1">Membrane</location>
    </subcellularLocation>
</comment>
<keyword evidence="7" id="KW-0393">Immunoglobulin domain</keyword>
<keyword evidence="3 10" id="KW-0732">Signal</keyword>
<name>A0A0N7ZBL0_SCYOL</name>
<dbReference type="SMART" id="SM00409">
    <property type="entry name" value="IG"/>
    <property type="match status" value="2"/>
</dbReference>
<feature type="transmembrane region" description="Helical" evidence="9">
    <location>
        <begin position="305"/>
        <end position="329"/>
    </location>
</feature>
<evidence type="ECO:0000256" key="1">
    <source>
        <dbReference type="ARBA" id="ARBA00004370"/>
    </source>
</evidence>
<evidence type="ECO:0000256" key="4">
    <source>
        <dbReference type="ARBA" id="ARBA00022989"/>
    </source>
</evidence>
<proteinExistence type="predicted"/>
<evidence type="ECO:0000256" key="10">
    <source>
        <dbReference type="SAM" id="SignalP"/>
    </source>
</evidence>
<dbReference type="Gene3D" id="2.60.40.10">
    <property type="entry name" value="Immunoglobulins"/>
    <property type="match status" value="2"/>
</dbReference>
<feature type="region of interest" description="Disordered" evidence="8">
    <location>
        <begin position="143"/>
        <end position="163"/>
    </location>
</feature>
<evidence type="ECO:0000256" key="9">
    <source>
        <dbReference type="SAM" id="Phobius"/>
    </source>
</evidence>
<dbReference type="PROSITE" id="PS50835">
    <property type="entry name" value="IG_LIKE"/>
    <property type="match status" value="1"/>
</dbReference>
<dbReference type="InterPro" id="IPR003599">
    <property type="entry name" value="Ig_sub"/>
</dbReference>
<dbReference type="PANTHER" id="PTHR13869:SF24">
    <property type="entry name" value="BASEMENT MEMBRANE-SPECIFIC HEPARAN SULFATE PROTEOGLYCAN CORE PROTEIN-LIKE"/>
    <property type="match status" value="1"/>
</dbReference>
<evidence type="ECO:0000256" key="7">
    <source>
        <dbReference type="ARBA" id="ARBA00023319"/>
    </source>
</evidence>
<dbReference type="GO" id="GO:0016020">
    <property type="term" value="C:membrane"/>
    <property type="evidence" value="ECO:0007669"/>
    <property type="project" value="UniProtKB-SubCell"/>
</dbReference>
<dbReference type="AlphaFoldDB" id="A0A0N7ZBL0"/>
<evidence type="ECO:0000256" key="2">
    <source>
        <dbReference type="ARBA" id="ARBA00022692"/>
    </source>
</evidence>
<dbReference type="SUPFAM" id="SSF48726">
    <property type="entry name" value="Immunoglobulin"/>
    <property type="match status" value="2"/>
</dbReference>
<keyword evidence="5 9" id="KW-0472">Membrane</keyword>
<feature type="compositionally biased region" description="Low complexity" evidence="8">
    <location>
        <begin position="433"/>
        <end position="446"/>
    </location>
</feature>
<reference evidence="12" key="1">
    <citation type="submission" date="2015-09" db="EMBL/GenBank/DDBJ databases">
        <title>Scylla olivacea transcriptome.</title>
        <authorList>
            <person name="Ikhwanuddin M."/>
        </authorList>
    </citation>
    <scope>NUCLEOTIDE SEQUENCE</scope>
</reference>
<protein>
    <recommendedName>
        <fullName evidence="11">Ig-like domain-containing protein</fullName>
    </recommendedName>
</protein>
<sequence length="652" mass="71989">MTSILNYTCILILTVWFARLSHCQLRGEPSSTSEFSLHPTNTTVPEGEQAILKCLMKSQVHACRWYFLELGYSFFDKKSSPLLVKEFKPAQQRDCSIRIKKVRKIQEGQWLCEAIKFHSPNTLKTHPVVLRVVTRAERPDWIPPGDINVSTPRQSRHHDDKDEAGTALEVSFESSPNDHIQNTKLEESVVLNCKVNKPLTSCTWVMPSGSSFNVSQEEEQLNKFETSVGDYRLEGDLKEGQCSLLVGRVQHKDEGDWQCVVQVAGQEKEVQGPLRHLHITDLPYPSNHSHGGEPLVAPTEGSSSVLVIVLVFTSIILLVLVILLFTCLYRRVAAVSDETHKILQASPQNSLNRLPHKTFPNTDLTAASVLAVESMKSSPAKSKDLDCYNQYLDMTGSNDSAGSYVMMPPPSLRSSVSSRTTLSTLSTLPIGRARSASSSTMLSRASPGPHNMLDNPSYDPSTLPKDDFSRQDSSFYTDHIYEEIKEKCEELDKMEKMPEAINPTYTNLLQDCEGYLVPRKSPDSEMTQAHPVFHSTNVLSQHTLPRQTIKAPVNSSTEQAPPYSRVGQCGLVPASPTPETATNPGPGYSRVGSGNSDGDAMSTDPMERYDVPRSSPVAVPLPLNIPVSSEAYVNGLEVSSEVYANGLEGTIV</sequence>
<evidence type="ECO:0000256" key="8">
    <source>
        <dbReference type="SAM" id="MobiDB-lite"/>
    </source>
</evidence>
<feature type="region of interest" description="Disordered" evidence="8">
    <location>
        <begin position="433"/>
        <end position="461"/>
    </location>
</feature>
<evidence type="ECO:0000259" key="11">
    <source>
        <dbReference type="PROSITE" id="PS50835"/>
    </source>
</evidence>
<organism evidence="12">
    <name type="scientific">Scylla olivacea</name>
    <name type="common">Orange mud crab</name>
    <name type="synonym">Cancer olivacea</name>
    <dbReference type="NCBI Taxonomy" id="85551"/>
    <lineage>
        <taxon>Eukaryota</taxon>
        <taxon>Metazoa</taxon>
        <taxon>Ecdysozoa</taxon>
        <taxon>Arthropoda</taxon>
        <taxon>Crustacea</taxon>
        <taxon>Multicrustacea</taxon>
        <taxon>Malacostraca</taxon>
        <taxon>Eumalacostraca</taxon>
        <taxon>Eucarida</taxon>
        <taxon>Decapoda</taxon>
        <taxon>Pleocyemata</taxon>
        <taxon>Brachyura</taxon>
        <taxon>Eubrachyura</taxon>
        <taxon>Portunoidea</taxon>
        <taxon>Portunidae</taxon>
        <taxon>Portuninae</taxon>
        <taxon>Scylla</taxon>
    </lineage>
</organism>
<feature type="region of interest" description="Disordered" evidence="8">
    <location>
        <begin position="575"/>
        <end position="601"/>
    </location>
</feature>
<evidence type="ECO:0000256" key="5">
    <source>
        <dbReference type="ARBA" id="ARBA00023136"/>
    </source>
</evidence>
<keyword evidence="2 9" id="KW-0812">Transmembrane</keyword>
<keyword evidence="4 9" id="KW-1133">Transmembrane helix</keyword>
<dbReference type="InterPro" id="IPR000920">
    <property type="entry name" value="Myelin_P0-rel"/>
</dbReference>
<keyword evidence="6" id="KW-1015">Disulfide bond</keyword>
<evidence type="ECO:0000313" key="12">
    <source>
        <dbReference type="EMBL" id="JAI61944.1"/>
    </source>
</evidence>
<dbReference type="InterPro" id="IPR007110">
    <property type="entry name" value="Ig-like_dom"/>
</dbReference>
<evidence type="ECO:0000256" key="3">
    <source>
        <dbReference type="ARBA" id="ARBA00022729"/>
    </source>
</evidence>
<dbReference type="InterPro" id="IPR013783">
    <property type="entry name" value="Ig-like_fold"/>
</dbReference>